<dbReference type="EMBL" id="BEZZ01232588">
    <property type="protein sequence ID" value="GCC48079.1"/>
    <property type="molecule type" value="Genomic_DNA"/>
</dbReference>
<dbReference type="Gene3D" id="3.40.1110.10">
    <property type="entry name" value="Calcium-transporting ATPase, cytoplasmic domain N"/>
    <property type="match status" value="1"/>
</dbReference>
<dbReference type="AlphaFoldDB" id="A0A401TZL1"/>
<evidence type="ECO:0000313" key="2">
    <source>
        <dbReference type="Proteomes" id="UP000287033"/>
    </source>
</evidence>
<comment type="caution">
    <text evidence="1">The sequence shown here is derived from an EMBL/GenBank/DDBJ whole genome shotgun (WGS) entry which is preliminary data.</text>
</comment>
<evidence type="ECO:0000313" key="1">
    <source>
        <dbReference type="EMBL" id="GCC48079.1"/>
    </source>
</evidence>
<protein>
    <submittedName>
        <fullName evidence="1">Uncharacterized protein</fullName>
    </submittedName>
</protein>
<keyword evidence="2" id="KW-1185">Reference proteome</keyword>
<feature type="non-terminal residue" evidence="1">
    <location>
        <position position="59"/>
    </location>
</feature>
<proteinExistence type="predicted"/>
<organism evidence="1 2">
    <name type="scientific">Chiloscyllium punctatum</name>
    <name type="common">Brownbanded bambooshark</name>
    <name type="synonym">Hemiscyllium punctatum</name>
    <dbReference type="NCBI Taxonomy" id="137246"/>
    <lineage>
        <taxon>Eukaryota</taxon>
        <taxon>Metazoa</taxon>
        <taxon>Chordata</taxon>
        <taxon>Craniata</taxon>
        <taxon>Vertebrata</taxon>
        <taxon>Chondrichthyes</taxon>
        <taxon>Elasmobranchii</taxon>
        <taxon>Galeomorphii</taxon>
        <taxon>Galeoidea</taxon>
        <taxon>Orectolobiformes</taxon>
        <taxon>Hemiscylliidae</taxon>
        <taxon>Chiloscyllium</taxon>
    </lineage>
</organism>
<sequence>KLEGDHCTLNEFSVTGSTYAPDGEVLRNGRVVHCGQYDALVELATICALCNDSALDYNE</sequence>
<dbReference type="STRING" id="137246.A0A401TZL1"/>
<dbReference type="Proteomes" id="UP000287033">
    <property type="component" value="Unassembled WGS sequence"/>
</dbReference>
<dbReference type="SUPFAM" id="SSF81660">
    <property type="entry name" value="Metal cation-transporting ATPase, ATP-binding domain N"/>
    <property type="match status" value="1"/>
</dbReference>
<reference evidence="1 2" key="1">
    <citation type="journal article" date="2018" name="Nat. Ecol. Evol.">
        <title>Shark genomes provide insights into elasmobranch evolution and the origin of vertebrates.</title>
        <authorList>
            <person name="Hara Y"/>
            <person name="Yamaguchi K"/>
            <person name="Onimaru K"/>
            <person name="Kadota M"/>
            <person name="Koyanagi M"/>
            <person name="Keeley SD"/>
            <person name="Tatsumi K"/>
            <person name="Tanaka K"/>
            <person name="Motone F"/>
            <person name="Kageyama Y"/>
            <person name="Nozu R"/>
            <person name="Adachi N"/>
            <person name="Nishimura O"/>
            <person name="Nakagawa R"/>
            <person name="Tanegashima C"/>
            <person name="Kiyatake I"/>
            <person name="Matsumoto R"/>
            <person name="Murakumo K"/>
            <person name="Nishida K"/>
            <person name="Terakita A"/>
            <person name="Kuratani S"/>
            <person name="Sato K"/>
            <person name="Hyodo S Kuraku.S."/>
        </authorList>
    </citation>
    <scope>NUCLEOTIDE SEQUENCE [LARGE SCALE GENOMIC DNA]</scope>
</reference>
<gene>
    <name evidence="1" type="ORF">chiPu_0032286</name>
</gene>
<name>A0A401TZL1_CHIPU</name>
<dbReference type="OrthoDB" id="158672at2759"/>
<dbReference type="GO" id="GO:0000166">
    <property type="term" value="F:nucleotide binding"/>
    <property type="evidence" value="ECO:0007669"/>
    <property type="project" value="InterPro"/>
</dbReference>
<accession>A0A401TZL1</accession>
<dbReference type="InterPro" id="IPR023299">
    <property type="entry name" value="ATPase_P-typ_cyto_dom_N"/>
</dbReference>
<feature type="non-terminal residue" evidence="1">
    <location>
        <position position="1"/>
    </location>
</feature>